<comment type="caution">
    <text evidence="2">The sequence shown here is derived from an EMBL/GenBank/DDBJ whole genome shotgun (WGS) entry which is preliminary data.</text>
</comment>
<dbReference type="Gene3D" id="3.40.50.620">
    <property type="entry name" value="HUPs"/>
    <property type="match status" value="1"/>
</dbReference>
<feature type="domain" description="UspA" evidence="1">
    <location>
        <begin position="5"/>
        <end position="147"/>
    </location>
</feature>
<evidence type="ECO:0000259" key="1">
    <source>
        <dbReference type="Pfam" id="PF00582"/>
    </source>
</evidence>
<sequence>MNKGLVVIEDSDHHRSLLETAGELAAGSGAELVLLSMKSTDDVAADREAIAQVNPDRLGTFGTDTTEQQLRHTTHTVARDALADTEVDYEVAPKIVDSKTEATAILDSAEEHGCDHIFMVGRKRSPTGKALFGDLAQSVMLAFEGQVTVELE</sequence>
<dbReference type="InterPro" id="IPR014729">
    <property type="entry name" value="Rossmann-like_a/b/a_fold"/>
</dbReference>
<dbReference type="AlphaFoldDB" id="A0AAP3E7W5"/>
<evidence type="ECO:0000313" key="3">
    <source>
        <dbReference type="Proteomes" id="UP001321047"/>
    </source>
</evidence>
<dbReference type="CDD" id="cd00293">
    <property type="entry name" value="USP-like"/>
    <property type="match status" value="1"/>
</dbReference>
<dbReference type="Pfam" id="PF00582">
    <property type="entry name" value="Usp"/>
    <property type="match status" value="1"/>
</dbReference>
<name>A0AAP3E7W5_9EURY</name>
<dbReference type="InterPro" id="IPR006016">
    <property type="entry name" value="UspA"/>
</dbReference>
<keyword evidence="3" id="KW-1185">Reference proteome</keyword>
<dbReference type="EMBL" id="JAOPJZ010000015">
    <property type="protein sequence ID" value="MCU4753325.1"/>
    <property type="molecule type" value="Genomic_DNA"/>
</dbReference>
<proteinExistence type="predicted"/>
<dbReference type="RefSeq" id="WP_342809643.1">
    <property type="nucleotide sequence ID" value="NZ_JAOPJZ010000015.1"/>
</dbReference>
<accession>A0AAP3E7W5</accession>
<gene>
    <name evidence="2" type="ORF">OB919_15285</name>
</gene>
<reference evidence="2 3" key="1">
    <citation type="submission" date="2022-09" db="EMBL/GenBank/DDBJ databases">
        <title>Enrichment on poylsaccharides allowed isolation of novel metabolic and taxonomic groups of Haloarchaea.</title>
        <authorList>
            <person name="Sorokin D.Y."/>
            <person name="Elcheninov A.G."/>
            <person name="Khizhniak T.V."/>
            <person name="Kolganova T.V."/>
            <person name="Kublanov I.V."/>
        </authorList>
    </citation>
    <scope>NUCLEOTIDE SEQUENCE [LARGE SCALE GENOMIC DNA]</scope>
    <source>
        <strain evidence="2 3">AArc-curdl1</strain>
    </source>
</reference>
<organism evidence="2 3">
    <name type="scientific">Natronosalvus hydrolyticus</name>
    <dbReference type="NCBI Taxonomy" id="2979988"/>
    <lineage>
        <taxon>Archaea</taxon>
        <taxon>Methanobacteriati</taxon>
        <taxon>Methanobacteriota</taxon>
        <taxon>Stenosarchaea group</taxon>
        <taxon>Halobacteria</taxon>
        <taxon>Halobacteriales</taxon>
        <taxon>Natrialbaceae</taxon>
        <taxon>Natronosalvus</taxon>
    </lineage>
</organism>
<protein>
    <submittedName>
        <fullName evidence="2">Universal stress protein</fullName>
    </submittedName>
</protein>
<dbReference type="Proteomes" id="UP001321047">
    <property type="component" value="Unassembled WGS sequence"/>
</dbReference>
<dbReference type="SUPFAM" id="SSF52402">
    <property type="entry name" value="Adenine nucleotide alpha hydrolases-like"/>
    <property type="match status" value="1"/>
</dbReference>
<evidence type="ECO:0000313" key="2">
    <source>
        <dbReference type="EMBL" id="MCU4753325.1"/>
    </source>
</evidence>